<dbReference type="EMBL" id="CAJNYU010002142">
    <property type="protein sequence ID" value="CAF3510410.1"/>
    <property type="molecule type" value="Genomic_DNA"/>
</dbReference>
<evidence type="ECO:0000313" key="4">
    <source>
        <dbReference type="EMBL" id="CAF4487010.1"/>
    </source>
</evidence>
<keyword evidence="1" id="KW-1133">Transmembrane helix</keyword>
<dbReference type="Proteomes" id="UP000663862">
    <property type="component" value="Unassembled WGS sequence"/>
</dbReference>
<dbReference type="EMBL" id="CAJOBQ010001435">
    <property type="protein sequence ID" value="CAF4487010.1"/>
    <property type="molecule type" value="Genomic_DNA"/>
</dbReference>
<proteinExistence type="predicted"/>
<sequence length="577" mass="65316">MQIQDTKTNAIAKDVVSTFTAAKSSKLARCTVWVNLIVAVVPSIVFGVFTVVFTLQQNAFAAVAHEQEQHQASEQRIQSIFDNCVDVISEILLSPNFNRSDINHLQPIQVKVITALQRLDPPHKRDVIFYLHVNKLIRNDFPPEFRLDLRGADLNGVEFATSRKTRCVLNDVYLPRILASNIIFSGCELDRSNFEDSVMDQSQFYNCSLGFSKFLNVNLEKAIFQRNMYWKTDFSGSSLAQTSFTNSSWLYFVNFTNVDLLGSDITENNLLGQKSGSTTNIVFNSRLPNGSLTLHSTQVVQDGGAEEECMRAPDSPTPWKMHITRELILTHRYVDNSSLYPVPVEGNCYFLAKKISMLGQGIDVRNLSRLIDLGQVACNVSVYFGCSQSTPSNQIVLSFGFIDANGWPLVTAPYVLTTTEKPFRFQSITTSLLIGTRFINVYMQVVVHNQSTSESPQYCEIDKIRVVVFHKEASRDGFDAKTFHSLCDNQGPTMTIIQSKANYLFGDYTSISWTSDSSHRNDYKEFLFTLINLHKIEPTKYPIDRRQRGCAVYHHRDDGPIFGGFGYSPRFRSHNYI</sequence>
<accession>A0A820UGP2</accession>
<dbReference type="Pfam" id="PF07534">
    <property type="entry name" value="TLD"/>
    <property type="match status" value="1"/>
</dbReference>
<evidence type="ECO:0000259" key="2">
    <source>
        <dbReference type="PROSITE" id="PS51886"/>
    </source>
</evidence>
<organism evidence="4 5">
    <name type="scientific">Rotaria socialis</name>
    <dbReference type="NCBI Taxonomy" id="392032"/>
    <lineage>
        <taxon>Eukaryota</taxon>
        <taxon>Metazoa</taxon>
        <taxon>Spiralia</taxon>
        <taxon>Gnathifera</taxon>
        <taxon>Rotifera</taxon>
        <taxon>Eurotatoria</taxon>
        <taxon>Bdelloidea</taxon>
        <taxon>Philodinida</taxon>
        <taxon>Philodinidae</taxon>
        <taxon>Rotaria</taxon>
    </lineage>
</organism>
<protein>
    <recommendedName>
        <fullName evidence="2">TLDc domain-containing protein</fullName>
    </recommendedName>
</protein>
<dbReference type="AlphaFoldDB" id="A0A820UGP2"/>
<keyword evidence="1" id="KW-0472">Membrane</keyword>
<reference evidence="4" key="1">
    <citation type="submission" date="2021-02" db="EMBL/GenBank/DDBJ databases">
        <authorList>
            <person name="Nowell W R."/>
        </authorList>
    </citation>
    <scope>NUCLEOTIDE SEQUENCE</scope>
</reference>
<evidence type="ECO:0000313" key="5">
    <source>
        <dbReference type="Proteomes" id="UP000663862"/>
    </source>
</evidence>
<dbReference type="PROSITE" id="PS51886">
    <property type="entry name" value="TLDC"/>
    <property type="match status" value="1"/>
</dbReference>
<keyword evidence="1" id="KW-0812">Transmembrane</keyword>
<dbReference type="InterPro" id="IPR006571">
    <property type="entry name" value="TLDc_dom"/>
</dbReference>
<feature type="domain" description="TLDc" evidence="2">
    <location>
        <begin position="441"/>
        <end position="577"/>
    </location>
</feature>
<feature type="transmembrane region" description="Helical" evidence="1">
    <location>
        <begin position="32"/>
        <end position="55"/>
    </location>
</feature>
<dbReference type="Gene3D" id="2.160.20.80">
    <property type="entry name" value="E3 ubiquitin-protein ligase SopA"/>
    <property type="match status" value="1"/>
</dbReference>
<evidence type="ECO:0000256" key="1">
    <source>
        <dbReference type="SAM" id="Phobius"/>
    </source>
</evidence>
<gene>
    <name evidence="3" type="ORF">FME351_LOCUS17338</name>
    <name evidence="4" type="ORF">TSG867_LOCUS20003</name>
</gene>
<name>A0A820UGP2_9BILA</name>
<dbReference type="Proteomes" id="UP000663869">
    <property type="component" value="Unassembled WGS sequence"/>
</dbReference>
<evidence type="ECO:0000313" key="3">
    <source>
        <dbReference type="EMBL" id="CAF3510410.1"/>
    </source>
</evidence>
<comment type="caution">
    <text evidence="4">The sequence shown here is derived from an EMBL/GenBank/DDBJ whole genome shotgun (WGS) entry which is preliminary data.</text>
</comment>
<dbReference type="SUPFAM" id="SSF141571">
    <property type="entry name" value="Pentapeptide repeat-like"/>
    <property type="match status" value="1"/>
</dbReference>